<evidence type="ECO:0000256" key="7">
    <source>
        <dbReference type="ARBA" id="ARBA00022704"/>
    </source>
</evidence>
<keyword evidence="6" id="KW-0646">Protease inhibitor</keyword>
<protein>
    <recommendedName>
        <fullName evidence="3">Calpastatin</fullName>
    </recommendedName>
    <alternativeName>
        <fullName evidence="11">Calpain inhibitor</fullName>
    </alternativeName>
</protein>
<keyword evidence="4" id="KW-1017">Isopeptide bond</keyword>
<keyword evidence="10" id="KW-0007">Acetylation</keyword>
<feature type="region of interest" description="Disordered" evidence="12">
    <location>
        <begin position="93"/>
        <end position="128"/>
    </location>
</feature>
<name>A0ABV0QD64_9TELE</name>
<evidence type="ECO:0000256" key="3">
    <source>
        <dbReference type="ARBA" id="ARBA00017619"/>
    </source>
</evidence>
<proteinExistence type="inferred from homology"/>
<keyword evidence="9" id="KW-0832">Ubl conjugation</keyword>
<dbReference type="PANTHER" id="PTHR10077:SF0">
    <property type="entry name" value="CALPASTATIN"/>
    <property type="match status" value="1"/>
</dbReference>
<dbReference type="Pfam" id="PF00748">
    <property type="entry name" value="Calpain_inhib"/>
    <property type="match status" value="1"/>
</dbReference>
<evidence type="ECO:0000256" key="12">
    <source>
        <dbReference type="SAM" id="MobiDB-lite"/>
    </source>
</evidence>
<keyword evidence="14" id="KW-1185">Reference proteome</keyword>
<evidence type="ECO:0000256" key="11">
    <source>
        <dbReference type="ARBA" id="ARBA00033013"/>
    </source>
</evidence>
<dbReference type="EMBL" id="JAHRIN010008662">
    <property type="protein sequence ID" value="MEQ2193751.1"/>
    <property type="molecule type" value="Genomic_DNA"/>
</dbReference>
<comment type="similarity">
    <text evidence="2">Belongs to the protease inhibitor I27 (calpastatin) family.</text>
</comment>
<feature type="non-terminal residue" evidence="13">
    <location>
        <position position="1"/>
    </location>
</feature>
<keyword evidence="5" id="KW-0597">Phosphoprotein</keyword>
<accession>A0ABV0QD64</accession>
<evidence type="ECO:0000256" key="2">
    <source>
        <dbReference type="ARBA" id="ARBA00009487"/>
    </source>
</evidence>
<evidence type="ECO:0000313" key="13">
    <source>
        <dbReference type="EMBL" id="MEQ2193751.1"/>
    </source>
</evidence>
<comment type="function">
    <text evidence="1">Specific inhibition of calpain (calcium-dependent cysteine protease). Plays a key role in postmortem tenderization of meat and have been proposed to be involved in muscle protein degradation in living tissue.</text>
</comment>
<evidence type="ECO:0000256" key="1">
    <source>
        <dbReference type="ARBA" id="ARBA00002637"/>
    </source>
</evidence>
<dbReference type="InterPro" id="IPR001259">
    <property type="entry name" value="Prot_inh_calpain"/>
</dbReference>
<evidence type="ECO:0000256" key="10">
    <source>
        <dbReference type="ARBA" id="ARBA00022990"/>
    </source>
</evidence>
<dbReference type="PANTHER" id="PTHR10077">
    <property type="entry name" value="CALPASTATIN"/>
    <property type="match status" value="1"/>
</dbReference>
<evidence type="ECO:0000256" key="8">
    <source>
        <dbReference type="ARBA" id="ARBA00022737"/>
    </source>
</evidence>
<comment type="caution">
    <text evidence="13">The sequence shown here is derived from an EMBL/GenBank/DDBJ whole genome shotgun (WGS) entry which is preliminary data.</text>
</comment>
<sequence length="128" mass="13894">NLLSLVKYMPFYRSQTCDAAPDALAGDFVASSAAPSVKSAPCFPAHADTPEKKIFEEKFNKMGERDDTLPPEYRPTEEELKMSMNDQTALDLLSGDLSAVPQPPAPVDTATTKLEPPVLDSKPLKGKL</sequence>
<dbReference type="Proteomes" id="UP001434883">
    <property type="component" value="Unassembled WGS sequence"/>
</dbReference>
<organism evidence="13 14">
    <name type="scientific">Xenoophorus captivus</name>
    <dbReference type="NCBI Taxonomy" id="1517983"/>
    <lineage>
        <taxon>Eukaryota</taxon>
        <taxon>Metazoa</taxon>
        <taxon>Chordata</taxon>
        <taxon>Craniata</taxon>
        <taxon>Vertebrata</taxon>
        <taxon>Euteleostomi</taxon>
        <taxon>Actinopterygii</taxon>
        <taxon>Neopterygii</taxon>
        <taxon>Teleostei</taxon>
        <taxon>Neoteleostei</taxon>
        <taxon>Acanthomorphata</taxon>
        <taxon>Ovalentaria</taxon>
        <taxon>Atherinomorphae</taxon>
        <taxon>Cyprinodontiformes</taxon>
        <taxon>Goodeidae</taxon>
        <taxon>Xenoophorus</taxon>
    </lineage>
</organism>
<reference evidence="13 14" key="1">
    <citation type="submission" date="2021-06" db="EMBL/GenBank/DDBJ databases">
        <authorList>
            <person name="Palmer J.M."/>
        </authorList>
    </citation>
    <scope>NUCLEOTIDE SEQUENCE [LARGE SCALE GENOMIC DNA]</scope>
    <source>
        <strain evidence="13 14">XC_2019</strain>
        <tissue evidence="13">Muscle</tissue>
    </source>
</reference>
<keyword evidence="8" id="KW-0677">Repeat</keyword>
<evidence type="ECO:0000256" key="4">
    <source>
        <dbReference type="ARBA" id="ARBA00022499"/>
    </source>
</evidence>
<gene>
    <name evidence="13" type="ORF">XENOCAPTIV_012275</name>
</gene>
<evidence type="ECO:0000256" key="6">
    <source>
        <dbReference type="ARBA" id="ARBA00022690"/>
    </source>
</evidence>
<evidence type="ECO:0000256" key="9">
    <source>
        <dbReference type="ARBA" id="ARBA00022843"/>
    </source>
</evidence>
<dbReference type="InterPro" id="IPR026998">
    <property type="entry name" value="Calpastatin"/>
</dbReference>
<keyword evidence="7" id="KW-0789">Thiol protease inhibitor</keyword>
<evidence type="ECO:0000313" key="14">
    <source>
        <dbReference type="Proteomes" id="UP001434883"/>
    </source>
</evidence>
<evidence type="ECO:0000256" key="5">
    <source>
        <dbReference type="ARBA" id="ARBA00022553"/>
    </source>
</evidence>